<dbReference type="PIRSF" id="PIRSF005962">
    <property type="entry name" value="Pept_M20D_amidohydro"/>
    <property type="match status" value="1"/>
</dbReference>
<keyword evidence="2" id="KW-0479">Metal-binding</keyword>
<evidence type="ECO:0000256" key="1">
    <source>
        <dbReference type="ARBA" id="ARBA00022801"/>
    </source>
</evidence>
<dbReference type="InterPro" id="IPR036264">
    <property type="entry name" value="Bact_exopeptidase_dim_dom"/>
</dbReference>
<dbReference type="Pfam" id="PF01546">
    <property type="entry name" value="Peptidase_M20"/>
    <property type="match status" value="1"/>
</dbReference>
<feature type="binding site" evidence="2">
    <location>
        <position position="111"/>
    </location>
    <ligand>
        <name>Mn(2+)</name>
        <dbReference type="ChEBI" id="CHEBI:29035"/>
        <label>2</label>
    </ligand>
</feature>
<comment type="cofactor">
    <cofactor evidence="2">
        <name>Mn(2+)</name>
        <dbReference type="ChEBI" id="CHEBI:29035"/>
    </cofactor>
    <text evidence="2">The Mn(2+) ion enhances activity.</text>
</comment>
<protein>
    <submittedName>
        <fullName evidence="4">Amidohydrolase</fullName>
    </submittedName>
</protein>
<dbReference type="GO" id="GO:0050118">
    <property type="term" value="F:N-acetyldiaminopimelate deacetylase activity"/>
    <property type="evidence" value="ECO:0007669"/>
    <property type="project" value="UniProtKB-ARBA"/>
</dbReference>
<accession>A0A9D5M1C3</accession>
<evidence type="ECO:0000259" key="3">
    <source>
        <dbReference type="Pfam" id="PF07687"/>
    </source>
</evidence>
<dbReference type="RefSeq" id="WP_226392185.1">
    <property type="nucleotide sequence ID" value="NZ_JADCKB010000006.1"/>
</dbReference>
<feature type="binding site" evidence="2">
    <location>
        <position position="371"/>
    </location>
    <ligand>
        <name>Mn(2+)</name>
        <dbReference type="ChEBI" id="CHEBI:29035"/>
        <label>2</label>
    </ligand>
</feature>
<dbReference type="GO" id="GO:0046872">
    <property type="term" value="F:metal ion binding"/>
    <property type="evidence" value="ECO:0007669"/>
    <property type="project" value="UniProtKB-KW"/>
</dbReference>
<dbReference type="FunFam" id="3.30.70.360:FF:000001">
    <property type="entry name" value="N-acetyldiaminopimelate deacetylase"/>
    <property type="match status" value="1"/>
</dbReference>
<dbReference type="EMBL" id="JADCKB010000006">
    <property type="protein sequence ID" value="MBE5039623.1"/>
    <property type="molecule type" value="Genomic_DNA"/>
</dbReference>
<dbReference type="CDD" id="cd03886">
    <property type="entry name" value="M20_Acy1"/>
    <property type="match status" value="1"/>
</dbReference>
<feature type="binding site" evidence="2">
    <location>
        <position position="109"/>
    </location>
    <ligand>
        <name>Mn(2+)</name>
        <dbReference type="ChEBI" id="CHEBI:29035"/>
        <label>2</label>
    </ligand>
</feature>
<dbReference type="Pfam" id="PF07687">
    <property type="entry name" value="M20_dimer"/>
    <property type="match status" value="1"/>
</dbReference>
<reference evidence="4" key="1">
    <citation type="submission" date="2020-10" db="EMBL/GenBank/DDBJ databases">
        <title>ChiBAC.</title>
        <authorList>
            <person name="Zenner C."/>
            <person name="Hitch T.C.A."/>
            <person name="Clavel T."/>
        </authorList>
    </citation>
    <scope>NUCLEOTIDE SEQUENCE</scope>
    <source>
        <strain evidence="4">DSM 107454</strain>
    </source>
</reference>
<proteinExistence type="predicted"/>
<dbReference type="AlphaFoldDB" id="A0A9D5M1C3"/>
<feature type="binding site" evidence="2">
    <location>
        <position position="171"/>
    </location>
    <ligand>
        <name>Mn(2+)</name>
        <dbReference type="ChEBI" id="CHEBI:29035"/>
        <label>2</label>
    </ligand>
</feature>
<dbReference type="SUPFAM" id="SSF55031">
    <property type="entry name" value="Bacterial exopeptidase dimerisation domain"/>
    <property type="match status" value="1"/>
</dbReference>
<dbReference type="PANTHER" id="PTHR11014">
    <property type="entry name" value="PEPTIDASE M20 FAMILY MEMBER"/>
    <property type="match status" value="1"/>
</dbReference>
<comment type="caution">
    <text evidence="4">The sequence shown here is derived from an EMBL/GenBank/DDBJ whole genome shotgun (WGS) entry which is preliminary data.</text>
</comment>
<name>A0A9D5M1C3_9FIRM</name>
<sequence length="398" mass="43743">MKADALIWAEKIQEKMRSDRRCIHQTPELSFQEFHTMQYICSRLDTLRIPYKKEIAGSGVVAQINGNRPANGNRPGKCLLLRADMDALPLQEENTSVYRSQKNGIMHACGHDAHTAILLGVCEILNDHRDHFSGIVKLVFQPGEETTGGAAPMIQAGVLEHPAVDACIALHVDPDLDAGTIRIKPGALYASPDDFRITIKGRGGHGAQPHLAVDPIITAAQIVTQLQTIISRNTDPFEQAVITVGSLHAGDTSNVIPETAEIFGTARALSNQMRHFLKKRIYEITKGVCEAYGANFCYDFIFLYPPLINDAQLASKLLESGCHVLGKKHCVWGGLPTMAGEDFAYFAEKCPSVLFKLGCRNTEKGITEPIHSPRFDIDETCLQYGAAVFTDFALRFLA</sequence>
<dbReference type="NCBIfam" id="TIGR01891">
    <property type="entry name" value="amidohydrolases"/>
    <property type="match status" value="1"/>
</dbReference>
<dbReference type="Gene3D" id="3.30.70.360">
    <property type="match status" value="1"/>
</dbReference>
<feature type="domain" description="Peptidase M20 dimerisation" evidence="3">
    <location>
        <begin position="195"/>
        <end position="287"/>
    </location>
</feature>
<keyword evidence="2" id="KW-0464">Manganese</keyword>
<dbReference type="PANTHER" id="PTHR11014:SF63">
    <property type="entry name" value="METALLOPEPTIDASE, PUTATIVE (AFU_ORTHOLOGUE AFUA_6G09600)-RELATED"/>
    <property type="match status" value="1"/>
</dbReference>
<organism evidence="4 5">
    <name type="scientific">Ructibacterium gallinarum</name>
    <dbReference type="NCBI Taxonomy" id="2779355"/>
    <lineage>
        <taxon>Bacteria</taxon>
        <taxon>Bacillati</taxon>
        <taxon>Bacillota</taxon>
        <taxon>Clostridia</taxon>
        <taxon>Eubacteriales</taxon>
        <taxon>Oscillospiraceae</taxon>
        <taxon>Ructibacterium</taxon>
    </lineage>
</organism>
<dbReference type="GO" id="GO:0019877">
    <property type="term" value="P:diaminopimelate biosynthetic process"/>
    <property type="evidence" value="ECO:0007669"/>
    <property type="project" value="UniProtKB-ARBA"/>
</dbReference>
<dbReference type="InterPro" id="IPR017439">
    <property type="entry name" value="Amidohydrolase"/>
</dbReference>
<keyword evidence="1" id="KW-0378">Hydrolase</keyword>
<dbReference type="Gene3D" id="3.40.630.10">
    <property type="entry name" value="Zn peptidases"/>
    <property type="match status" value="1"/>
</dbReference>
<dbReference type="Proteomes" id="UP000806542">
    <property type="component" value="Unassembled WGS sequence"/>
</dbReference>
<dbReference type="SUPFAM" id="SSF53187">
    <property type="entry name" value="Zn-dependent exopeptidases"/>
    <property type="match status" value="1"/>
</dbReference>
<dbReference type="InterPro" id="IPR002933">
    <property type="entry name" value="Peptidase_M20"/>
</dbReference>
<evidence type="ECO:0000256" key="2">
    <source>
        <dbReference type="PIRSR" id="PIRSR005962-1"/>
    </source>
</evidence>
<gene>
    <name evidence="4" type="ORF">INF28_03990</name>
</gene>
<keyword evidence="5" id="KW-1185">Reference proteome</keyword>
<dbReference type="InterPro" id="IPR011650">
    <property type="entry name" value="Peptidase_M20_dimer"/>
</dbReference>
<evidence type="ECO:0000313" key="5">
    <source>
        <dbReference type="Proteomes" id="UP000806542"/>
    </source>
</evidence>
<evidence type="ECO:0000313" key="4">
    <source>
        <dbReference type="EMBL" id="MBE5039623.1"/>
    </source>
</evidence>
<feature type="binding site" evidence="2">
    <location>
        <position position="145"/>
    </location>
    <ligand>
        <name>Mn(2+)</name>
        <dbReference type="ChEBI" id="CHEBI:29035"/>
        <label>2</label>
    </ligand>
</feature>